<dbReference type="Proteomes" id="UP000769617">
    <property type="component" value="Unassembled WGS sequence"/>
</dbReference>
<dbReference type="PANTHER" id="PTHR37953">
    <property type="entry name" value="UPF0127 PROTEIN MJ1496"/>
    <property type="match status" value="1"/>
</dbReference>
<dbReference type="PANTHER" id="PTHR37953:SF1">
    <property type="entry name" value="UPF0127 PROTEIN MJ1496"/>
    <property type="match status" value="1"/>
</dbReference>
<reference evidence="2 3" key="1">
    <citation type="submission" date="2021-07" db="EMBL/GenBank/DDBJ databases">
        <authorList>
            <person name="So Y."/>
        </authorList>
    </citation>
    <scope>NUCLEOTIDE SEQUENCE [LARGE SCALE GENOMIC DNA]</scope>
    <source>
        <strain evidence="2 3">Y3S6</strain>
    </source>
</reference>
<gene>
    <name evidence="2" type="ORF">KPL81_01990</name>
</gene>
<evidence type="ECO:0000313" key="2">
    <source>
        <dbReference type="EMBL" id="MBW6389935.1"/>
    </source>
</evidence>
<dbReference type="RefSeq" id="WP_219790463.1">
    <property type="nucleotide sequence ID" value="NZ_JAHYCA010000001.1"/>
</dbReference>
<accession>A0ABS6ZIQ1</accession>
<proteinExistence type="predicted"/>
<feature type="chain" id="PRO_5045482552" evidence="1">
    <location>
        <begin position="25"/>
        <end position="168"/>
    </location>
</feature>
<comment type="caution">
    <text evidence="2">The sequence shown here is derived from an EMBL/GenBank/DDBJ whole genome shotgun (WGS) entry which is preliminary data.</text>
</comment>
<sequence>MLAKRMLSVVGLTMLLAWQSPVWADVSSALPRAPLVIHVEDESYRLEVELARTAAERRRGLMDRDHLAEDGGMLFLYDETQSAQAGFWMYRTRIALDIAFLDAEGIVVAMHTMQPCTSSNPYDCPVTVAGADYHAALEVNAGYFEARGIEEGACIVWSGRQGGCRSTP</sequence>
<organism evidence="2 3">
    <name type="scientific">Billgrantia antri</name>
    <dbReference type="NCBI Taxonomy" id="2846777"/>
    <lineage>
        <taxon>Bacteria</taxon>
        <taxon>Pseudomonadati</taxon>
        <taxon>Pseudomonadota</taxon>
        <taxon>Gammaproteobacteria</taxon>
        <taxon>Oceanospirillales</taxon>
        <taxon>Halomonadaceae</taxon>
        <taxon>Billgrantia</taxon>
    </lineage>
</organism>
<evidence type="ECO:0000313" key="3">
    <source>
        <dbReference type="Proteomes" id="UP000769617"/>
    </source>
</evidence>
<dbReference type="EMBL" id="JAHYCA010000001">
    <property type="protein sequence ID" value="MBW6389935.1"/>
    <property type="molecule type" value="Genomic_DNA"/>
</dbReference>
<keyword evidence="1" id="KW-0732">Signal</keyword>
<dbReference type="Pfam" id="PF02643">
    <property type="entry name" value="DUF192"/>
    <property type="match status" value="1"/>
</dbReference>
<dbReference type="Gene3D" id="2.60.120.1140">
    <property type="entry name" value="Protein of unknown function DUF192"/>
    <property type="match status" value="1"/>
</dbReference>
<dbReference type="InterPro" id="IPR003795">
    <property type="entry name" value="DUF192"/>
</dbReference>
<keyword evidence="3" id="KW-1185">Reference proteome</keyword>
<protein>
    <submittedName>
        <fullName evidence="2">DUF192 domain-containing protein</fullName>
    </submittedName>
</protein>
<evidence type="ECO:0000256" key="1">
    <source>
        <dbReference type="SAM" id="SignalP"/>
    </source>
</evidence>
<feature type="signal peptide" evidence="1">
    <location>
        <begin position="1"/>
        <end position="24"/>
    </location>
</feature>
<dbReference type="InterPro" id="IPR038695">
    <property type="entry name" value="Saro_0823-like_sf"/>
</dbReference>
<name>A0ABS6ZIQ1_9GAMM</name>